<dbReference type="InterPro" id="IPR031335">
    <property type="entry name" value="Glyco_hydro_63_C"/>
</dbReference>
<keyword evidence="3" id="KW-1185">Reference proteome</keyword>
<dbReference type="Proteomes" id="UP001632038">
    <property type="component" value="Unassembled WGS sequence"/>
</dbReference>
<evidence type="ECO:0000313" key="2">
    <source>
        <dbReference type="EMBL" id="KAL3631241.1"/>
    </source>
</evidence>
<dbReference type="InterPro" id="IPR038518">
    <property type="entry name" value="Glyco_hydro_63N_sf"/>
</dbReference>
<evidence type="ECO:0000313" key="3">
    <source>
        <dbReference type="Proteomes" id="UP001632038"/>
    </source>
</evidence>
<dbReference type="Gene3D" id="2.70.98.110">
    <property type="entry name" value="Glycosyl hydrolase family 63, N-terminal domain"/>
    <property type="match status" value="2"/>
</dbReference>
<dbReference type="Pfam" id="PF03200">
    <property type="entry name" value="Glyco_hydro_63"/>
    <property type="match status" value="1"/>
</dbReference>
<accession>A0ABD3CQQ8</accession>
<protein>
    <recommendedName>
        <fullName evidence="1">Glycosyl hydrolase family 63 C-terminal domain-containing protein</fullName>
    </recommendedName>
</protein>
<gene>
    <name evidence="2" type="ORF">CASFOL_024225</name>
</gene>
<dbReference type="PANTHER" id="PTHR10412:SF20">
    <property type="entry name" value="MANNOSYL-OLIGOSACCHARIDE GLUCOSIDASE GCS1"/>
    <property type="match status" value="1"/>
</dbReference>
<evidence type="ECO:0000259" key="1">
    <source>
        <dbReference type="Pfam" id="PF03200"/>
    </source>
</evidence>
<dbReference type="EMBL" id="JAVIJP010000032">
    <property type="protein sequence ID" value="KAL3631241.1"/>
    <property type="molecule type" value="Genomic_DNA"/>
</dbReference>
<sequence length="269" mass="29917">MAGLYTKSYFVNPTKETVKPKVVTPLPAPKLMDLPMFQGEHKESLYWGTYRPHVYFGVCARRLNKEMAEIVRLFFYEADEAGNALGLGRGTSDSPDDNLLVFGLRDDVGSWQLHLESEFHYAGFKTPHIHNLSDLVQANLGIQARKTGRLQLSDTSDDAPNILVFQISARIPFKADVAFVSKSSGSISRTKESIRSLIGDSLTSLLKQKLKQFDDEFQRHFKMSDEHSSEACITVAKAALGNMLGGIGYNYGQSKISLPPSSNYIPTFS</sequence>
<proteinExistence type="predicted"/>
<dbReference type="GO" id="GO:0016787">
    <property type="term" value="F:hydrolase activity"/>
    <property type="evidence" value="ECO:0007669"/>
    <property type="project" value="UniProtKB-ARBA"/>
</dbReference>
<reference evidence="3" key="1">
    <citation type="journal article" date="2024" name="IScience">
        <title>Strigolactones Initiate the Formation of Haustorium-like Structures in Castilleja.</title>
        <authorList>
            <person name="Buerger M."/>
            <person name="Peterson D."/>
            <person name="Chory J."/>
        </authorList>
    </citation>
    <scope>NUCLEOTIDE SEQUENCE [LARGE SCALE GENOMIC DNA]</scope>
</reference>
<dbReference type="PANTHER" id="PTHR10412">
    <property type="entry name" value="MANNOSYL-OLIGOSACCHARIDE GLUCOSIDASE"/>
    <property type="match status" value="1"/>
</dbReference>
<name>A0ABD3CQQ8_9LAMI</name>
<organism evidence="2 3">
    <name type="scientific">Castilleja foliolosa</name>
    <dbReference type="NCBI Taxonomy" id="1961234"/>
    <lineage>
        <taxon>Eukaryota</taxon>
        <taxon>Viridiplantae</taxon>
        <taxon>Streptophyta</taxon>
        <taxon>Embryophyta</taxon>
        <taxon>Tracheophyta</taxon>
        <taxon>Spermatophyta</taxon>
        <taxon>Magnoliopsida</taxon>
        <taxon>eudicotyledons</taxon>
        <taxon>Gunneridae</taxon>
        <taxon>Pentapetalae</taxon>
        <taxon>asterids</taxon>
        <taxon>lamiids</taxon>
        <taxon>Lamiales</taxon>
        <taxon>Orobanchaceae</taxon>
        <taxon>Pedicularideae</taxon>
        <taxon>Castillejinae</taxon>
        <taxon>Castilleja</taxon>
    </lineage>
</organism>
<dbReference type="InterPro" id="IPR004888">
    <property type="entry name" value="Glycoside_hydrolase_63"/>
</dbReference>
<feature type="domain" description="Glycosyl hydrolase family 63 C-terminal" evidence="1">
    <location>
        <begin position="199"/>
        <end position="259"/>
    </location>
</feature>
<comment type="caution">
    <text evidence="2">The sequence shown here is derived from an EMBL/GenBank/DDBJ whole genome shotgun (WGS) entry which is preliminary data.</text>
</comment>
<dbReference type="AlphaFoldDB" id="A0ABD3CQQ8"/>